<evidence type="ECO:0000256" key="13">
    <source>
        <dbReference type="ARBA" id="ARBA00022842"/>
    </source>
</evidence>
<evidence type="ECO:0000256" key="2">
    <source>
        <dbReference type="ARBA" id="ARBA00004496"/>
    </source>
</evidence>
<comment type="catalytic activity">
    <reaction evidence="1 15">
        <text>Endonucleolytic cleavage to 5'-phosphomonoester.</text>
        <dbReference type="EC" id="3.1.26.3"/>
    </reaction>
</comment>
<dbReference type="PROSITE" id="PS50142">
    <property type="entry name" value="RNASE_3_2"/>
    <property type="match status" value="1"/>
</dbReference>
<dbReference type="InterPro" id="IPR036389">
    <property type="entry name" value="RNase_III_sf"/>
</dbReference>
<dbReference type="GO" id="GO:0006364">
    <property type="term" value="P:rRNA processing"/>
    <property type="evidence" value="ECO:0007669"/>
    <property type="project" value="UniProtKB-UniRule"/>
</dbReference>
<keyword evidence="5 15" id="KW-0963">Cytoplasm</keyword>
<keyword evidence="15" id="KW-0699">rRNA-binding</keyword>
<dbReference type="GO" id="GO:0042802">
    <property type="term" value="F:identical protein binding"/>
    <property type="evidence" value="ECO:0007669"/>
    <property type="project" value="UniProtKB-ARBA"/>
</dbReference>
<evidence type="ECO:0000256" key="1">
    <source>
        <dbReference type="ARBA" id="ARBA00000109"/>
    </source>
</evidence>
<organism evidence="18 19">
    <name type="scientific">Arenicella chitinivorans</name>
    <dbReference type="NCBI Taxonomy" id="1329800"/>
    <lineage>
        <taxon>Bacteria</taxon>
        <taxon>Pseudomonadati</taxon>
        <taxon>Pseudomonadota</taxon>
        <taxon>Gammaproteobacteria</taxon>
        <taxon>Arenicellales</taxon>
        <taxon>Arenicellaceae</taxon>
        <taxon>Arenicella</taxon>
    </lineage>
</organism>
<gene>
    <name evidence="15 18" type="primary">rnc</name>
    <name evidence="18" type="ORF">GCM10008090_18760</name>
</gene>
<keyword evidence="6 15" id="KW-0698">rRNA processing</keyword>
<protein>
    <recommendedName>
        <fullName evidence="15">Ribonuclease 3</fullName>
        <ecNumber evidence="15">3.1.26.3</ecNumber>
    </recommendedName>
    <alternativeName>
        <fullName evidence="15">Ribonuclease III</fullName>
        <shortName evidence="15">RNase III</shortName>
    </alternativeName>
</protein>
<evidence type="ECO:0000259" key="17">
    <source>
        <dbReference type="PROSITE" id="PS50142"/>
    </source>
</evidence>
<comment type="similarity">
    <text evidence="3">Belongs to the ribonuclease III family.</text>
</comment>
<feature type="active site" evidence="15">
    <location>
        <position position="45"/>
    </location>
</feature>
<dbReference type="SUPFAM" id="SSF54768">
    <property type="entry name" value="dsRNA-binding domain-like"/>
    <property type="match status" value="1"/>
</dbReference>
<feature type="binding site" evidence="15">
    <location>
        <position position="114"/>
    </location>
    <ligand>
        <name>Mg(2+)</name>
        <dbReference type="ChEBI" id="CHEBI:18420"/>
    </ligand>
</feature>
<dbReference type="PROSITE" id="PS00517">
    <property type="entry name" value="RNASE_3_1"/>
    <property type="match status" value="1"/>
</dbReference>
<comment type="cofactor">
    <cofactor evidence="15">
        <name>Mg(2+)</name>
        <dbReference type="ChEBI" id="CHEBI:18420"/>
    </cofactor>
</comment>
<dbReference type="Gene3D" id="1.10.1520.10">
    <property type="entry name" value="Ribonuclease III domain"/>
    <property type="match status" value="1"/>
</dbReference>
<evidence type="ECO:0000256" key="6">
    <source>
        <dbReference type="ARBA" id="ARBA00022552"/>
    </source>
</evidence>
<keyword evidence="11 15" id="KW-0255">Endonuclease</keyword>
<feature type="domain" description="DRBM" evidence="16">
    <location>
        <begin position="155"/>
        <end position="225"/>
    </location>
</feature>
<keyword evidence="19" id="KW-1185">Reference proteome</keyword>
<evidence type="ECO:0000256" key="7">
    <source>
        <dbReference type="ARBA" id="ARBA00022664"/>
    </source>
</evidence>
<evidence type="ECO:0000256" key="4">
    <source>
        <dbReference type="ARBA" id="ARBA00011738"/>
    </source>
</evidence>
<dbReference type="GO" id="GO:0005737">
    <property type="term" value="C:cytoplasm"/>
    <property type="evidence" value="ECO:0007669"/>
    <property type="project" value="UniProtKB-SubCell"/>
</dbReference>
<keyword evidence="9 15" id="KW-0540">Nuclease</keyword>
<evidence type="ECO:0000256" key="8">
    <source>
        <dbReference type="ARBA" id="ARBA00022694"/>
    </source>
</evidence>
<evidence type="ECO:0000256" key="11">
    <source>
        <dbReference type="ARBA" id="ARBA00022759"/>
    </source>
</evidence>
<dbReference type="Pfam" id="PF14622">
    <property type="entry name" value="Ribonucleas_3_3"/>
    <property type="match status" value="1"/>
</dbReference>
<dbReference type="Proteomes" id="UP000614811">
    <property type="component" value="Unassembled WGS sequence"/>
</dbReference>
<dbReference type="Gene3D" id="3.30.160.20">
    <property type="match status" value="1"/>
</dbReference>
<dbReference type="SMART" id="SM00535">
    <property type="entry name" value="RIBOc"/>
    <property type="match status" value="1"/>
</dbReference>
<dbReference type="CDD" id="cd10845">
    <property type="entry name" value="DSRM_RNAse_III_family"/>
    <property type="match status" value="1"/>
</dbReference>
<dbReference type="AlphaFoldDB" id="A0A918RSH7"/>
<keyword evidence="12 15" id="KW-0378">Hydrolase</keyword>
<dbReference type="EMBL" id="BMXA01000002">
    <property type="protein sequence ID" value="GHA09069.1"/>
    <property type="molecule type" value="Genomic_DNA"/>
</dbReference>
<evidence type="ECO:0000256" key="12">
    <source>
        <dbReference type="ARBA" id="ARBA00022801"/>
    </source>
</evidence>
<reference evidence="18" key="1">
    <citation type="journal article" date="2014" name="Int. J. Syst. Evol. Microbiol.">
        <title>Complete genome sequence of Corynebacterium casei LMG S-19264T (=DSM 44701T), isolated from a smear-ripened cheese.</title>
        <authorList>
            <consortium name="US DOE Joint Genome Institute (JGI-PGF)"/>
            <person name="Walter F."/>
            <person name="Albersmeier A."/>
            <person name="Kalinowski J."/>
            <person name="Ruckert C."/>
        </authorList>
    </citation>
    <scope>NUCLEOTIDE SEQUENCE</scope>
    <source>
        <strain evidence="18">KCTC 12711</strain>
    </source>
</reference>
<reference evidence="18" key="2">
    <citation type="submission" date="2020-09" db="EMBL/GenBank/DDBJ databases">
        <authorList>
            <person name="Sun Q."/>
            <person name="Kim S."/>
        </authorList>
    </citation>
    <scope>NUCLEOTIDE SEQUENCE</scope>
    <source>
        <strain evidence="18">KCTC 12711</strain>
    </source>
</reference>
<dbReference type="FunFam" id="3.30.160.20:FF:000003">
    <property type="entry name" value="Ribonuclease 3"/>
    <property type="match status" value="1"/>
</dbReference>
<feature type="binding site" evidence="15">
    <location>
        <position position="117"/>
    </location>
    <ligand>
        <name>Mg(2+)</name>
        <dbReference type="ChEBI" id="CHEBI:18420"/>
    </ligand>
</feature>
<keyword evidence="8 15" id="KW-0819">tRNA processing</keyword>
<dbReference type="PANTHER" id="PTHR11207">
    <property type="entry name" value="RIBONUCLEASE III"/>
    <property type="match status" value="1"/>
</dbReference>
<evidence type="ECO:0000313" key="18">
    <source>
        <dbReference type="EMBL" id="GHA09069.1"/>
    </source>
</evidence>
<evidence type="ECO:0000256" key="15">
    <source>
        <dbReference type="HAMAP-Rule" id="MF_00104"/>
    </source>
</evidence>
<feature type="domain" description="RNase III" evidence="17">
    <location>
        <begin position="6"/>
        <end position="128"/>
    </location>
</feature>
<dbReference type="HAMAP" id="MF_00104">
    <property type="entry name" value="RNase_III"/>
    <property type="match status" value="1"/>
</dbReference>
<feature type="active site" evidence="15">
    <location>
        <position position="117"/>
    </location>
</feature>
<name>A0A918RSH7_9GAMM</name>
<dbReference type="EC" id="3.1.26.3" evidence="15"/>
<keyword evidence="7 15" id="KW-0507">mRNA processing</keyword>
<evidence type="ECO:0000256" key="5">
    <source>
        <dbReference type="ARBA" id="ARBA00022490"/>
    </source>
</evidence>
<accession>A0A918RSH7</accession>
<dbReference type="GO" id="GO:0010468">
    <property type="term" value="P:regulation of gene expression"/>
    <property type="evidence" value="ECO:0007669"/>
    <property type="project" value="TreeGrafter"/>
</dbReference>
<dbReference type="InterPro" id="IPR011907">
    <property type="entry name" value="RNase_III"/>
</dbReference>
<proteinExistence type="inferred from homology"/>
<dbReference type="SUPFAM" id="SSF69065">
    <property type="entry name" value="RNase III domain-like"/>
    <property type="match status" value="1"/>
</dbReference>
<evidence type="ECO:0000256" key="14">
    <source>
        <dbReference type="ARBA" id="ARBA00022884"/>
    </source>
</evidence>
<comment type="function">
    <text evidence="15">Digests double-stranded RNA. Involved in the processing of primary rRNA transcript to yield the immediate precursors to the large and small rRNAs (23S and 16S). Processes some mRNAs, and tRNAs when they are encoded in the rRNA operon. Processes pre-crRNA and tracrRNA of type II CRISPR loci if present in the organism.</text>
</comment>
<evidence type="ECO:0000256" key="3">
    <source>
        <dbReference type="ARBA" id="ARBA00010183"/>
    </source>
</evidence>
<keyword evidence="10 15" id="KW-0479">Metal-binding</keyword>
<sequence length="231" mass="26078">MAQNKLAALMRKIGYQFKDEKLLSLAMTHRSKGAKNYERLEFLGDSILGFVVADFLFHKFPHLAEGKLSRMRSSLVRKETLATVARELDMSSYLILGEGELKSGGFNRDSILADTVESLIGALYLDADFSVASEFIHTHFSAQFENISDESTFKDAKSRLQEAMQKRGMSLPTYTIVETMGEQHNQRFTVECVLDDMPIRSEATARSRRLAEQKAAADVLRQVKQVNEQSK</sequence>
<comment type="caution">
    <text evidence="18">The sequence shown here is derived from an EMBL/GenBank/DDBJ whole genome shotgun (WGS) entry which is preliminary data.</text>
</comment>
<dbReference type="GO" id="GO:0006397">
    <property type="term" value="P:mRNA processing"/>
    <property type="evidence" value="ECO:0007669"/>
    <property type="project" value="UniProtKB-UniRule"/>
</dbReference>
<evidence type="ECO:0000256" key="10">
    <source>
        <dbReference type="ARBA" id="ARBA00022723"/>
    </source>
</evidence>
<dbReference type="FunFam" id="1.10.1520.10:FF:000001">
    <property type="entry name" value="Ribonuclease 3"/>
    <property type="match status" value="1"/>
</dbReference>
<dbReference type="PROSITE" id="PS50137">
    <property type="entry name" value="DS_RBD"/>
    <property type="match status" value="1"/>
</dbReference>
<dbReference type="SMART" id="SM00358">
    <property type="entry name" value="DSRM"/>
    <property type="match status" value="1"/>
</dbReference>
<evidence type="ECO:0000313" key="19">
    <source>
        <dbReference type="Proteomes" id="UP000614811"/>
    </source>
</evidence>
<dbReference type="CDD" id="cd00593">
    <property type="entry name" value="RIBOc"/>
    <property type="match status" value="1"/>
</dbReference>
<comment type="subunit">
    <text evidence="4 15">Homodimer.</text>
</comment>
<feature type="binding site" evidence="15">
    <location>
        <position position="41"/>
    </location>
    <ligand>
        <name>Mg(2+)</name>
        <dbReference type="ChEBI" id="CHEBI:18420"/>
    </ligand>
</feature>
<dbReference type="GO" id="GO:0019843">
    <property type="term" value="F:rRNA binding"/>
    <property type="evidence" value="ECO:0007669"/>
    <property type="project" value="UniProtKB-KW"/>
</dbReference>
<dbReference type="GO" id="GO:0004525">
    <property type="term" value="F:ribonuclease III activity"/>
    <property type="evidence" value="ECO:0007669"/>
    <property type="project" value="UniProtKB-UniRule"/>
</dbReference>
<dbReference type="NCBIfam" id="TIGR02191">
    <property type="entry name" value="RNaseIII"/>
    <property type="match status" value="1"/>
</dbReference>
<dbReference type="GO" id="GO:0046872">
    <property type="term" value="F:metal ion binding"/>
    <property type="evidence" value="ECO:0007669"/>
    <property type="project" value="UniProtKB-KW"/>
</dbReference>
<dbReference type="GO" id="GO:0008033">
    <property type="term" value="P:tRNA processing"/>
    <property type="evidence" value="ECO:0007669"/>
    <property type="project" value="UniProtKB-KW"/>
</dbReference>
<dbReference type="GO" id="GO:0003725">
    <property type="term" value="F:double-stranded RNA binding"/>
    <property type="evidence" value="ECO:0007669"/>
    <property type="project" value="TreeGrafter"/>
</dbReference>
<dbReference type="PANTHER" id="PTHR11207:SF0">
    <property type="entry name" value="RIBONUCLEASE 3"/>
    <property type="match status" value="1"/>
</dbReference>
<keyword evidence="14 15" id="KW-0694">RNA-binding</keyword>
<dbReference type="InterPro" id="IPR014720">
    <property type="entry name" value="dsRBD_dom"/>
</dbReference>
<evidence type="ECO:0000256" key="9">
    <source>
        <dbReference type="ARBA" id="ARBA00022722"/>
    </source>
</evidence>
<evidence type="ECO:0000259" key="16">
    <source>
        <dbReference type="PROSITE" id="PS50137"/>
    </source>
</evidence>
<keyword evidence="13 15" id="KW-0460">Magnesium</keyword>
<dbReference type="InterPro" id="IPR000999">
    <property type="entry name" value="RNase_III_dom"/>
</dbReference>
<dbReference type="Pfam" id="PF00035">
    <property type="entry name" value="dsrm"/>
    <property type="match status" value="1"/>
</dbReference>
<comment type="subcellular location">
    <subcellularLocation>
        <location evidence="2 15">Cytoplasm</location>
    </subcellularLocation>
</comment>
<dbReference type="RefSeq" id="WP_189400127.1">
    <property type="nucleotide sequence ID" value="NZ_BMXA01000002.1"/>
</dbReference>